<evidence type="ECO:0000256" key="1">
    <source>
        <dbReference type="SAM" id="SignalP"/>
    </source>
</evidence>
<dbReference type="PROSITE" id="PS50830">
    <property type="entry name" value="TNASE_3"/>
    <property type="match status" value="1"/>
</dbReference>
<dbReference type="EMBL" id="SOCN01000001">
    <property type="protein sequence ID" value="TDV24158.1"/>
    <property type="molecule type" value="Genomic_DNA"/>
</dbReference>
<keyword evidence="3" id="KW-0378">Hydrolase</keyword>
<feature type="chain" id="PRO_5020954674" evidence="1">
    <location>
        <begin position="25"/>
        <end position="469"/>
    </location>
</feature>
<dbReference type="SUPFAM" id="SSF50199">
    <property type="entry name" value="Staphylococcal nuclease"/>
    <property type="match status" value="1"/>
</dbReference>
<dbReference type="AlphaFoldDB" id="A0A4R7UCJ6"/>
<feature type="domain" description="TNase-like" evidence="2">
    <location>
        <begin position="254"/>
        <end position="427"/>
    </location>
</feature>
<keyword evidence="1" id="KW-0732">Signal</keyword>
<evidence type="ECO:0000259" key="2">
    <source>
        <dbReference type="PROSITE" id="PS50830"/>
    </source>
</evidence>
<organism evidence="3 4">
    <name type="scientific">Mycoplasmopsis mustelae</name>
    <dbReference type="NCBI Taxonomy" id="171289"/>
    <lineage>
        <taxon>Bacteria</taxon>
        <taxon>Bacillati</taxon>
        <taxon>Mycoplasmatota</taxon>
        <taxon>Mycoplasmoidales</taxon>
        <taxon>Metamycoplasmataceae</taxon>
        <taxon>Mycoplasmopsis</taxon>
    </lineage>
</organism>
<protein>
    <submittedName>
        <fullName evidence="3">Endonuclease YncB(Thermonuclease family)</fullName>
    </submittedName>
</protein>
<dbReference type="Proteomes" id="UP000295757">
    <property type="component" value="Unassembled WGS sequence"/>
</dbReference>
<feature type="signal peptide" evidence="1">
    <location>
        <begin position="1"/>
        <end position="24"/>
    </location>
</feature>
<comment type="caution">
    <text evidence="3">The sequence shown here is derived from an EMBL/GenBank/DDBJ whole genome shotgun (WGS) entry which is preliminary data.</text>
</comment>
<reference evidence="3 4" key="1">
    <citation type="submission" date="2019-03" db="EMBL/GenBank/DDBJ databases">
        <title>Genomic Encyclopedia of Archaeal and Bacterial Type Strains, Phase II (KMG-II): from individual species to whole genera.</title>
        <authorList>
            <person name="Goeker M."/>
        </authorList>
    </citation>
    <scope>NUCLEOTIDE SEQUENCE [LARGE SCALE GENOMIC DNA]</scope>
    <source>
        <strain evidence="3 4">ATCC 35214</strain>
    </source>
</reference>
<sequence>MRKKYRKILGFYAFATLITPLTIATSCGSNIYKETNKIKETKKENTEEPAKPLINAESLNYKVDNNLISFPLVFKSLNSDSYILTSSEDLSKNTFKRVQYNKAINKMQDEISREIKSQFKDQIHFTFKQPVKTLSKVDEQNSKFPKDINIQIFNDYAVLKFNSVRTQLVLDGINIQDKESQESKWDSKGVKNKIFLNYSLYYKAKKVNNIIPFSLEFEKNIVYPTPVDALKVDIDENNFQSLNLDFNSKKLKDISFKASLVSVSDGDTFSVLAKENKIIGNVNVEKGQTYKLRLRGIDTPEKGVGAKDGYKYSGAFEYHFALKSTEFAEKFFNKYKDDVLISFVDGKDTYNRTVGEIIFGKDETTGNYKYSYSTEIVRAGLTLPLEDSTWSNAFIHNEEDSYIYIMYPKMSEAANQAYQQQLGFFKYFNEPLEISLYVYGLKRNSGYGPFYDDGVDEIKVKDFISKKGD</sequence>
<keyword evidence="3" id="KW-0540">Nuclease</keyword>
<dbReference type="OrthoDB" id="398206at2"/>
<dbReference type="PROSITE" id="PS51257">
    <property type="entry name" value="PROKAR_LIPOPROTEIN"/>
    <property type="match status" value="1"/>
</dbReference>
<gene>
    <name evidence="3" type="ORF">BCF59_0106</name>
</gene>
<keyword evidence="3" id="KW-0255">Endonuclease</keyword>
<dbReference type="Pfam" id="PF00565">
    <property type="entry name" value="SNase"/>
    <property type="match status" value="1"/>
</dbReference>
<evidence type="ECO:0000313" key="3">
    <source>
        <dbReference type="EMBL" id="TDV24158.1"/>
    </source>
</evidence>
<dbReference type="SMART" id="SM00318">
    <property type="entry name" value="SNc"/>
    <property type="match status" value="1"/>
</dbReference>
<name>A0A4R7UCJ6_9BACT</name>
<dbReference type="Gene3D" id="2.40.50.90">
    <property type="match status" value="1"/>
</dbReference>
<accession>A0A4R7UCJ6</accession>
<dbReference type="InterPro" id="IPR035437">
    <property type="entry name" value="SNase_OB-fold_sf"/>
</dbReference>
<dbReference type="GO" id="GO:0004519">
    <property type="term" value="F:endonuclease activity"/>
    <property type="evidence" value="ECO:0007669"/>
    <property type="project" value="UniProtKB-KW"/>
</dbReference>
<evidence type="ECO:0000313" key="4">
    <source>
        <dbReference type="Proteomes" id="UP000295757"/>
    </source>
</evidence>
<proteinExistence type="predicted"/>
<dbReference type="RefSeq" id="WP_134110149.1">
    <property type="nucleotide sequence ID" value="NZ_SOCN01000001.1"/>
</dbReference>
<keyword evidence="4" id="KW-1185">Reference proteome</keyword>
<dbReference type="InterPro" id="IPR016071">
    <property type="entry name" value="Staphylococal_nuclease_OB-fold"/>
</dbReference>